<reference evidence="5 6" key="1">
    <citation type="journal article" date="2012" name="Science">
        <title>Ecological populations of bacteria act as socially cohesive units of antibiotic production and resistance.</title>
        <authorList>
            <person name="Cordero O.X."/>
            <person name="Wildschutte H."/>
            <person name="Kirkup B."/>
            <person name="Proehl S."/>
            <person name="Ngo L."/>
            <person name="Hussain F."/>
            <person name="Le Roux F."/>
            <person name="Mincer T."/>
            <person name="Polz M.F."/>
        </authorList>
    </citation>
    <scope>NUCLEOTIDE SEQUENCE [LARGE SCALE GENOMIC DNA]</scope>
    <source>
        <strain evidence="5 6">ZF-129</strain>
    </source>
</reference>
<evidence type="ECO:0000256" key="1">
    <source>
        <dbReference type="ARBA" id="ARBA00022603"/>
    </source>
</evidence>
<evidence type="ECO:0000256" key="3">
    <source>
        <dbReference type="ARBA" id="ARBA00022747"/>
    </source>
</evidence>
<dbReference type="GO" id="GO:0032259">
    <property type="term" value="P:methylation"/>
    <property type="evidence" value="ECO:0007669"/>
    <property type="project" value="UniProtKB-KW"/>
</dbReference>
<evidence type="ECO:0000256" key="2">
    <source>
        <dbReference type="ARBA" id="ARBA00022679"/>
    </source>
</evidence>
<dbReference type="EMBL" id="AJYQ02000020">
    <property type="protein sequence ID" value="OEE37325.1"/>
    <property type="molecule type" value="Genomic_DNA"/>
</dbReference>
<name>A0A1E5BIP9_9VIBR</name>
<keyword evidence="1" id="KW-0489">Methyltransferase</keyword>
<evidence type="ECO:0000256" key="4">
    <source>
        <dbReference type="ARBA" id="ARBA00047422"/>
    </source>
</evidence>
<evidence type="ECO:0000313" key="6">
    <source>
        <dbReference type="Proteomes" id="UP000094741"/>
    </source>
</evidence>
<dbReference type="GO" id="GO:0003886">
    <property type="term" value="F:DNA (cytosine-5-)-methyltransferase activity"/>
    <property type="evidence" value="ECO:0007669"/>
    <property type="project" value="UniProtKB-EC"/>
</dbReference>
<dbReference type="SUPFAM" id="SSF53335">
    <property type="entry name" value="S-adenosyl-L-methionine-dependent methyltransferases"/>
    <property type="match status" value="1"/>
</dbReference>
<dbReference type="RefSeq" id="WP_017041805.1">
    <property type="nucleotide sequence ID" value="NZ_AJYQ02000020.1"/>
</dbReference>
<dbReference type="STRING" id="1187848.A1QO_04255"/>
<dbReference type="Proteomes" id="UP000094741">
    <property type="component" value="Unassembled WGS sequence"/>
</dbReference>
<dbReference type="eggNOG" id="COG0270">
    <property type="taxonomic scope" value="Bacteria"/>
</dbReference>
<keyword evidence="2" id="KW-0808">Transferase</keyword>
<dbReference type="InterPro" id="IPR001525">
    <property type="entry name" value="C5_MeTfrase"/>
</dbReference>
<dbReference type="InterPro" id="IPR029063">
    <property type="entry name" value="SAM-dependent_MTases_sf"/>
</dbReference>
<keyword evidence="3" id="KW-0680">Restriction system</keyword>
<proteinExistence type="predicted"/>
<dbReference type="Gene3D" id="3.40.50.150">
    <property type="entry name" value="Vaccinia Virus protein VP39"/>
    <property type="match status" value="1"/>
</dbReference>
<dbReference type="AlphaFoldDB" id="A0A1E5BIP9"/>
<dbReference type="OrthoDB" id="9813719at2"/>
<evidence type="ECO:0000313" key="5">
    <source>
        <dbReference type="EMBL" id="OEE37325.1"/>
    </source>
</evidence>
<dbReference type="GO" id="GO:0009307">
    <property type="term" value="P:DNA restriction-modification system"/>
    <property type="evidence" value="ECO:0007669"/>
    <property type="project" value="UniProtKB-KW"/>
</dbReference>
<accession>A0A1E5BIP9</accession>
<dbReference type="Pfam" id="PF00145">
    <property type="entry name" value="DNA_methylase"/>
    <property type="match status" value="1"/>
</dbReference>
<organism evidence="5 6">
    <name type="scientific">Vibrio genomosp. F10 str. ZF-129</name>
    <dbReference type="NCBI Taxonomy" id="1187848"/>
    <lineage>
        <taxon>Bacteria</taxon>
        <taxon>Pseudomonadati</taxon>
        <taxon>Pseudomonadota</taxon>
        <taxon>Gammaproteobacteria</taxon>
        <taxon>Vibrionales</taxon>
        <taxon>Vibrionaceae</taxon>
        <taxon>Vibrio</taxon>
    </lineage>
</organism>
<protein>
    <submittedName>
        <fullName evidence="5">Uncharacterized protein</fullName>
    </submittedName>
</protein>
<comment type="caution">
    <text evidence="5">The sequence shown here is derived from an EMBL/GenBank/DDBJ whole genome shotgun (WGS) entry which is preliminary data.</text>
</comment>
<gene>
    <name evidence="5" type="ORF">A1QO_04255</name>
</gene>
<comment type="catalytic activity">
    <reaction evidence="4">
        <text>a 2'-deoxycytidine in DNA + S-adenosyl-L-methionine = a 5-methyl-2'-deoxycytidine in DNA + S-adenosyl-L-homocysteine + H(+)</text>
        <dbReference type="Rhea" id="RHEA:13681"/>
        <dbReference type="Rhea" id="RHEA-COMP:11369"/>
        <dbReference type="Rhea" id="RHEA-COMP:11370"/>
        <dbReference type="ChEBI" id="CHEBI:15378"/>
        <dbReference type="ChEBI" id="CHEBI:57856"/>
        <dbReference type="ChEBI" id="CHEBI:59789"/>
        <dbReference type="ChEBI" id="CHEBI:85452"/>
        <dbReference type="ChEBI" id="CHEBI:85454"/>
        <dbReference type="EC" id="2.1.1.37"/>
    </reaction>
</comment>
<sequence>MINVIDLCSGIGAFATANRMVKNSPLNFLGCSEITPFCNKVLAKHGHTLLGDLYINFIPEEHNPLYQDMFENDKVFYEEHGYSPITYMDLMEGVVDWPQMGIAGFPCQNVSSANLLDTSGIHGDKSSVIDGVLDHTEFLELDYLLLENTQRLNSKGLCEILTRLNDLKYHAQWETIGSTGFGYPYYRHRTFVMAYKEGTALHNLNEQLFAHVAHDANKQPGSKFPLFDAHSPELVEFARVHETKGNYRRARINALGNTVNLDMAFSIINSFVKLLRMADKSIPASLGFDKPSTEFKMEDLPLNPKSGFRTVPTRGHMENGRFFTDPPNRALCPTNTAYKHLRMLPSLVANDRKNNFTSGSRTSRPGGLGGLVGSLTKEFGLKEGGLNPDYCELYLGFEQGFTSLPN</sequence>